<comment type="similarity">
    <text evidence="2">Belongs to the adenosylhomocysteinase family.</text>
</comment>
<dbReference type="Proteomes" id="UP001050691">
    <property type="component" value="Unassembled WGS sequence"/>
</dbReference>
<comment type="caution">
    <text evidence="6">The sequence shown here is derived from an EMBL/GenBank/DDBJ whole genome shotgun (WGS) entry which is preliminary data.</text>
</comment>
<name>A0AAV5ACJ1_9AGAM</name>
<dbReference type="GO" id="GO:0033353">
    <property type="term" value="P:S-adenosylmethionine cycle"/>
    <property type="evidence" value="ECO:0007669"/>
    <property type="project" value="TreeGrafter"/>
</dbReference>
<dbReference type="SMART" id="SM00996">
    <property type="entry name" value="AdoHcyase"/>
    <property type="match status" value="1"/>
</dbReference>
<protein>
    <recommendedName>
        <fullName evidence="5">S-adenosyl-L-homocysteine hydrolase NAD binding domain-containing protein</fullName>
    </recommendedName>
</protein>
<keyword evidence="7" id="KW-1185">Reference proteome</keyword>
<keyword evidence="3" id="KW-0554">One-carbon metabolism</keyword>
<dbReference type="InterPro" id="IPR000043">
    <property type="entry name" value="Adenosylhomocysteinase-like"/>
</dbReference>
<reference evidence="6" key="1">
    <citation type="submission" date="2021-10" db="EMBL/GenBank/DDBJ databases">
        <title>De novo Genome Assembly of Clathrus columnatus (Basidiomycota, Fungi) Using Illumina and Nanopore Sequence Data.</title>
        <authorList>
            <person name="Ogiso-Tanaka E."/>
            <person name="Itagaki H."/>
            <person name="Hosoya T."/>
            <person name="Hosaka K."/>
        </authorList>
    </citation>
    <scope>NUCLEOTIDE SEQUENCE</scope>
    <source>
        <strain evidence="6">MO-923</strain>
    </source>
</reference>
<dbReference type="GO" id="GO:0004013">
    <property type="term" value="F:adenosylhomocysteinase activity"/>
    <property type="evidence" value="ECO:0007669"/>
    <property type="project" value="TreeGrafter"/>
</dbReference>
<dbReference type="SUPFAM" id="SSF52283">
    <property type="entry name" value="Formate/glycerate dehydrogenase catalytic domain-like"/>
    <property type="match status" value="1"/>
</dbReference>
<comment type="cofactor">
    <cofactor evidence="1">
        <name>NAD(+)</name>
        <dbReference type="ChEBI" id="CHEBI:57540"/>
    </cofactor>
</comment>
<evidence type="ECO:0000256" key="4">
    <source>
        <dbReference type="ARBA" id="ARBA00023027"/>
    </source>
</evidence>
<sequence length="319" mass="35295">MPIAATGVTVFAWKGETEEEHTWCIEQTLTAFPGGKPLNIILDDGRDLTTIGKLKVSTINVNDSATKSKFDNRYGCRESLVDGIKRATDVMLGGKVAVVAGYGDVGKGCAESLRSYGARVIVAEIDPINALQAAMAGYEVTTMEDTAPRTNIFVTTTGCRDIRAEHLNVMPENATICNFTRSSHSRQMIRIFPHTLLLIGGILNSNGFRRLLVDKGLHPSPLRWTRKIPSFNGLLQREEIQTFLDYVAKEDGLSRCSKEIRFFLQSSSDPVYKTCRANILSIILTLRRNQNALSPISSALMEQKLHKMNQSPCANLILF</sequence>
<dbReference type="Pfam" id="PF00670">
    <property type="entry name" value="AdoHcyase_NAD"/>
    <property type="match status" value="1"/>
</dbReference>
<dbReference type="InterPro" id="IPR015878">
    <property type="entry name" value="Ado_hCys_hydrolase_NAD-bd"/>
</dbReference>
<dbReference type="Gene3D" id="3.40.50.720">
    <property type="entry name" value="NAD(P)-binding Rossmann-like Domain"/>
    <property type="match status" value="1"/>
</dbReference>
<dbReference type="InterPro" id="IPR042172">
    <property type="entry name" value="Adenosylhomocyst_ase-like_sf"/>
</dbReference>
<evidence type="ECO:0000256" key="2">
    <source>
        <dbReference type="ARBA" id="ARBA00007122"/>
    </source>
</evidence>
<dbReference type="GO" id="GO:0006730">
    <property type="term" value="P:one-carbon metabolic process"/>
    <property type="evidence" value="ECO:0007669"/>
    <property type="project" value="UniProtKB-KW"/>
</dbReference>
<dbReference type="SUPFAM" id="SSF51735">
    <property type="entry name" value="NAD(P)-binding Rossmann-fold domains"/>
    <property type="match status" value="1"/>
</dbReference>
<feature type="domain" description="S-adenosyl-L-homocysteine hydrolase NAD binding" evidence="5">
    <location>
        <begin position="72"/>
        <end position="211"/>
    </location>
</feature>
<dbReference type="EMBL" id="BPWL01000005">
    <property type="protein sequence ID" value="GJJ10363.1"/>
    <property type="molecule type" value="Genomic_DNA"/>
</dbReference>
<dbReference type="GO" id="GO:0005829">
    <property type="term" value="C:cytosol"/>
    <property type="evidence" value="ECO:0007669"/>
    <property type="project" value="TreeGrafter"/>
</dbReference>
<evidence type="ECO:0000259" key="5">
    <source>
        <dbReference type="SMART" id="SM00997"/>
    </source>
</evidence>
<dbReference type="Pfam" id="PF05221">
    <property type="entry name" value="AdoHcyase"/>
    <property type="match status" value="1"/>
</dbReference>
<dbReference type="InterPro" id="IPR020082">
    <property type="entry name" value="S-Ado-L-homoCys_hydrolase_CS"/>
</dbReference>
<proteinExistence type="inferred from homology"/>
<dbReference type="PANTHER" id="PTHR23420:SF0">
    <property type="entry name" value="ADENOSYLHOMOCYSTEINASE"/>
    <property type="match status" value="1"/>
</dbReference>
<dbReference type="Gene3D" id="3.40.50.1480">
    <property type="entry name" value="Adenosylhomocysteinase-like"/>
    <property type="match status" value="2"/>
</dbReference>
<evidence type="ECO:0000313" key="6">
    <source>
        <dbReference type="EMBL" id="GJJ10363.1"/>
    </source>
</evidence>
<dbReference type="PANTHER" id="PTHR23420">
    <property type="entry name" value="ADENOSYLHOMOCYSTEINASE"/>
    <property type="match status" value="1"/>
</dbReference>
<dbReference type="InterPro" id="IPR036291">
    <property type="entry name" value="NAD(P)-bd_dom_sf"/>
</dbReference>
<gene>
    <name evidence="6" type="ORF">Clacol_004589</name>
</gene>
<dbReference type="SMART" id="SM00997">
    <property type="entry name" value="AdoHcyase_NAD"/>
    <property type="match status" value="1"/>
</dbReference>
<evidence type="ECO:0000313" key="7">
    <source>
        <dbReference type="Proteomes" id="UP001050691"/>
    </source>
</evidence>
<evidence type="ECO:0000256" key="3">
    <source>
        <dbReference type="ARBA" id="ARBA00022563"/>
    </source>
</evidence>
<keyword evidence="4" id="KW-0520">NAD</keyword>
<dbReference type="AlphaFoldDB" id="A0AAV5ACJ1"/>
<organism evidence="6 7">
    <name type="scientific">Clathrus columnatus</name>
    <dbReference type="NCBI Taxonomy" id="1419009"/>
    <lineage>
        <taxon>Eukaryota</taxon>
        <taxon>Fungi</taxon>
        <taxon>Dikarya</taxon>
        <taxon>Basidiomycota</taxon>
        <taxon>Agaricomycotina</taxon>
        <taxon>Agaricomycetes</taxon>
        <taxon>Phallomycetidae</taxon>
        <taxon>Phallales</taxon>
        <taxon>Clathraceae</taxon>
        <taxon>Clathrus</taxon>
    </lineage>
</organism>
<dbReference type="PROSITE" id="PS00739">
    <property type="entry name" value="ADOHCYASE_2"/>
    <property type="match status" value="1"/>
</dbReference>
<accession>A0AAV5ACJ1</accession>
<evidence type="ECO:0000256" key="1">
    <source>
        <dbReference type="ARBA" id="ARBA00001911"/>
    </source>
</evidence>